<dbReference type="GO" id="GO:0003677">
    <property type="term" value="F:DNA binding"/>
    <property type="evidence" value="ECO:0007669"/>
    <property type="project" value="UniProtKB-KW"/>
</dbReference>
<evidence type="ECO:0000256" key="2">
    <source>
        <dbReference type="ARBA" id="ARBA00023125"/>
    </source>
</evidence>
<evidence type="ECO:0000256" key="3">
    <source>
        <dbReference type="ARBA" id="ARBA00023163"/>
    </source>
</evidence>
<dbReference type="InterPro" id="IPR036388">
    <property type="entry name" value="WH-like_DNA-bd_sf"/>
</dbReference>
<evidence type="ECO:0000313" key="6">
    <source>
        <dbReference type="Proteomes" id="UP000669179"/>
    </source>
</evidence>
<organism evidence="5 6">
    <name type="scientific">Actinomadura barringtoniae</name>
    <dbReference type="NCBI Taxonomy" id="1427535"/>
    <lineage>
        <taxon>Bacteria</taxon>
        <taxon>Bacillati</taxon>
        <taxon>Actinomycetota</taxon>
        <taxon>Actinomycetes</taxon>
        <taxon>Streptosporangiales</taxon>
        <taxon>Thermomonosporaceae</taxon>
        <taxon>Actinomadura</taxon>
    </lineage>
</organism>
<name>A0A939T193_9ACTN</name>
<keyword evidence="3" id="KW-0804">Transcription</keyword>
<reference evidence="5" key="1">
    <citation type="submission" date="2021-03" db="EMBL/GenBank/DDBJ databases">
        <authorList>
            <person name="Kanchanasin P."/>
            <person name="Saeng-In P."/>
            <person name="Phongsopitanun W."/>
            <person name="Yuki M."/>
            <person name="Kudo T."/>
            <person name="Ohkuma M."/>
            <person name="Tanasupawat S."/>
        </authorList>
    </citation>
    <scope>NUCLEOTIDE SEQUENCE</scope>
    <source>
        <strain evidence="5">GKU 128</strain>
    </source>
</reference>
<keyword evidence="1" id="KW-0805">Transcription regulation</keyword>
<dbReference type="PANTHER" id="PTHR33164:SF103">
    <property type="entry name" value="REGULATORY PROTEIN MARR"/>
    <property type="match status" value="1"/>
</dbReference>
<dbReference type="PANTHER" id="PTHR33164">
    <property type="entry name" value="TRANSCRIPTIONAL REGULATOR, MARR FAMILY"/>
    <property type="match status" value="1"/>
</dbReference>
<keyword evidence="2" id="KW-0238">DNA-binding</keyword>
<dbReference type="GO" id="GO:0006950">
    <property type="term" value="P:response to stress"/>
    <property type="evidence" value="ECO:0007669"/>
    <property type="project" value="TreeGrafter"/>
</dbReference>
<dbReference type="Gene3D" id="1.10.10.10">
    <property type="entry name" value="Winged helix-like DNA-binding domain superfamily/Winged helix DNA-binding domain"/>
    <property type="match status" value="1"/>
</dbReference>
<dbReference type="InterPro" id="IPR023187">
    <property type="entry name" value="Tscrpt_reg_MarR-type_CS"/>
</dbReference>
<dbReference type="InterPro" id="IPR036390">
    <property type="entry name" value="WH_DNA-bd_sf"/>
</dbReference>
<dbReference type="SMART" id="SM00347">
    <property type="entry name" value="HTH_MARR"/>
    <property type="match status" value="1"/>
</dbReference>
<accession>A0A939T193</accession>
<feature type="domain" description="HTH marR-type" evidence="4">
    <location>
        <begin position="3"/>
        <end position="136"/>
    </location>
</feature>
<sequence length="139" mass="15232">MENDDLVDLFGKTARRLRRDQMERLAPLGLTPSLARALRAIVRAEAPLRMTDLATRLGVVPRSATGLVDSLEEAGLVSRSPDPSNRRSILVSPTDKGRTMRTLMGQARREAAEDLFSALSPEQRESLRALLAALNDPDA</sequence>
<dbReference type="SUPFAM" id="SSF46785">
    <property type="entry name" value="Winged helix' DNA-binding domain"/>
    <property type="match status" value="1"/>
</dbReference>
<dbReference type="PRINTS" id="PR00598">
    <property type="entry name" value="HTHMARR"/>
</dbReference>
<dbReference type="Proteomes" id="UP000669179">
    <property type="component" value="Unassembled WGS sequence"/>
</dbReference>
<dbReference type="GO" id="GO:0003700">
    <property type="term" value="F:DNA-binding transcription factor activity"/>
    <property type="evidence" value="ECO:0007669"/>
    <property type="project" value="InterPro"/>
</dbReference>
<dbReference type="RefSeq" id="WP_208254670.1">
    <property type="nucleotide sequence ID" value="NZ_JAGEOJ010000003.1"/>
</dbReference>
<keyword evidence="6" id="KW-1185">Reference proteome</keyword>
<comment type="caution">
    <text evidence="5">The sequence shown here is derived from an EMBL/GenBank/DDBJ whole genome shotgun (WGS) entry which is preliminary data.</text>
</comment>
<dbReference type="Pfam" id="PF01047">
    <property type="entry name" value="MarR"/>
    <property type="match status" value="1"/>
</dbReference>
<dbReference type="PROSITE" id="PS50995">
    <property type="entry name" value="HTH_MARR_2"/>
    <property type="match status" value="1"/>
</dbReference>
<dbReference type="InterPro" id="IPR039422">
    <property type="entry name" value="MarR/SlyA-like"/>
</dbReference>
<dbReference type="InterPro" id="IPR000835">
    <property type="entry name" value="HTH_MarR-typ"/>
</dbReference>
<gene>
    <name evidence="5" type="ORF">J4573_08190</name>
</gene>
<dbReference type="PROSITE" id="PS01117">
    <property type="entry name" value="HTH_MARR_1"/>
    <property type="match status" value="1"/>
</dbReference>
<dbReference type="EMBL" id="JAGEOJ010000003">
    <property type="protein sequence ID" value="MBO2447066.1"/>
    <property type="molecule type" value="Genomic_DNA"/>
</dbReference>
<dbReference type="AlphaFoldDB" id="A0A939T193"/>
<protein>
    <submittedName>
        <fullName evidence="5">MarR family transcriptional regulator</fullName>
    </submittedName>
</protein>
<evidence type="ECO:0000259" key="4">
    <source>
        <dbReference type="PROSITE" id="PS50995"/>
    </source>
</evidence>
<evidence type="ECO:0000313" key="5">
    <source>
        <dbReference type="EMBL" id="MBO2447066.1"/>
    </source>
</evidence>
<proteinExistence type="predicted"/>
<evidence type="ECO:0000256" key="1">
    <source>
        <dbReference type="ARBA" id="ARBA00023015"/>
    </source>
</evidence>